<accession>A0A645ITU0</accession>
<evidence type="ECO:0000313" key="1">
    <source>
        <dbReference type="EMBL" id="MPN54821.1"/>
    </source>
</evidence>
<comment type="caution">
    <text evidence="1">The sequence shown here is derived from an EMBL/GenBank/DDBJ whole genome shotgun (WGS) entry which is preliminary data.</text>
</comment>
<gene>
    <name evidence="1" type="ORF">SDC9_202498</name>
</gene>
<organism evidence="1">
    <name type="scientific">bioreactor metagenome</name>
    <dbReference type="NCBI Taxonomy" id="1076179"/>
    <lineage>
        <taxon>unclassified sequences</taxon>
        <taxon>metagenomes</taxon>
        <taxon>ecological metagenomes</taxon>
    </lineage>
</organism>
<dbReference type="AlphaFoldDB" id="A0A645ITU0"/>
<dbReference type="EMBL" id="VSSQ01123426">
    <property type="protein sequence ID" value="MPN54821.1"/>
    <property type="molecule type" value="Genomic_DNA"/>
</dbReference>
<reference evidence="1" key="1">
    <citation type="submission" date="2019-08" db="EMBL/GenBank/DDBJ databases">
        <authorList>
            <person name="Kucharzyk K."/>
            <person name="Murdoch R.W."/>
            <person name="Higgins S."/>
            <person name="Loffler F."/>
        </authorList>
    </citation>
    <scope>NUCLEOTIDE SEQUENCE</scope>
</reference>
<proteinExistence type="predicted"/>
<name>A0A645ITU0_9ZZZZ</name>
<protein>
    <submittedName>
        <fullName evidence="1">Uncharacterized protein</fullName>
    </submittedName>
</protein>
<sequence length="103" mass="11834">MRTDQASHLAIPELQHTLQPHCLRRLRIEESGLHHAIQFLFINRNGGLKIQIQMFQECVVCRPNLHGGKPRPLFPGRVNREGGLQWNGTGHLIFRLKGRSLLQ</sequence>